<evidence type="ECO:0000256" key="6">
    <source>
        <dbReference type="SAM" id="SignalP"/>
    </source>
</evidence>
<evidence type="ECO:0000256" key="4">
    <source>
        <dbReference type="ARBA" id="ARBA00023139"/>
    </source>
</evidence>
<evidence type="ECO:0000256" key="2">
    <source>
        <dbReference type="ARBA" id="ARBA00022729"/>
    </source>
</evidence>
<evidence type="ECO:0000313" key="7">
    <source>
        <dbReference type="EMBL" id="MEK8131377.1"/>
    </source>
</evidence>
<keyword evidence="4" id="KW-0564">Palmitate</keyword>
<proteinExistence type="predicted"/>
<dbReference type="InterPro" id="IPR006059">
    <property type="entry name" value="SBP"/>
</dbReference>
<keyword evidence="5" id="KW-0449">Lipoprotein</keyword>
<dbReference type="Gene3D" id="3.40.190.10">
    <property type="entry name" value="Periplasmic binding protein-like II"/>
    <property type="match status" value="1"/>
</dbReference>
<feature type="chain" id="PRO_5046356026" evidence="6">
    <location>
        <begin position="20"/>
        <end position="435"/>
    </location>
</feature>
<dbReference type="Proteomes" id="UP001469365">
    <property type="component" value="Unassembled WGS sequence"/>
</dbReference>
<accession>A0ABU9DR92</accession>
<keyword evidence="3" id="KW-0472">Membrane</keyword>
<evidence type="ECO:0000256" key="1">
    <source>
        <dbReference type="ARBA" id="ARBA00022475"/>
    </source>
</evidence>
<dbReference type="SUPFAM" id="SSF53850">
    <property type="entry name" value="Periplasmic binding protein-like II"/>
    <property type="match status" value="1"/>
</dbReference>
<keyword evidence="1" id="KW-1003">Cell membrane</keyword>
<organism evidence="7 8">
    <name type="scientific">Paenibacillus filicis</name>
    <dbReference type="NCBI Taxonomy" id="669464"/>
    <lineage>
        <taxon>Bacteria</taxon>
        <taxon>Bacillati</taxon>
        <taxon>Bacillota</taxon>
        <taxon>Bacilli</taxon>
        <taxon>Bacillales</taxon>
        <taxon>Paenibacillaceae</taxon>
        <taxon>Paenibacillus</taxon>
    </lineage>
</organism>
<dbReference type="RefSeq" id="WP_341418508.1">
    <property type="nucleotide sequence ID" value="NZ_JBBPCC010000020.1"/>
</dbReference>
<dbReference type="Pfam" id="PF01547">
    <property type="entry name" value="SBP_bac_1"/>
    <property type="match status" value="1"/>
</dbReference>
<dbReference type="PANTHER" id="PTHR43649:SF33">
    <property type="entry name" value="POLYGALACTURONAN_RHAMNOGALACTURONAN-BINDING PROTEIN YTCQ"/>
    <property type="match status" value="1"/>
</dbReference>
<dbReference type="PANTHER" id="PTHR43649">
    <property type="entry name" value="ARABINOSE-BINDING PROTEIN-RELATED"/>
    <property type="match status" value="1"/>
</dbReference>
<protein>
    <submittedName>
        <fullName evidence="7">Sugar ABC transporter substrate-binding protein</fullName>
    </submittedName>
</protein>
<sequence>MMKKRAGWVAALSMAVAIAATGCASDNKPDTGAAGAPKQDTVTLKFMQNTASGSQEQTLADMIKAFETANPDIKVKVDIVDYNNYYTKLNTQLASGEAPDVFEVGYEHFVSYAAKNTLKDLTPIIAKDASFKPDIYKGLAYDAFKYNNKQYGVVESFSDVVLFYNKDLFDKKQVAYPQANWTWKQELEAAQKLTDAKSGVWGTYSPIQFYEFYKTIAQNGGSIWDASGKPTVNSKENIEALNWMLDKARVHKVSPPLNDDTFNQPDADLNAFKSGKIAMLRAGIWNFGRFADAPFKWDIALEPGNMKKAHHFFADGLVVSEKTKNAEAAWKFLKFMSSDPAVVSKRIEKGWSVPPVSDEKVMDAFFKQTPPESKKVVMEALNTLVLPPVGPIPDKWNDLTKAVGDELDKARLKQDYTAEKALNEAQAKLEKLAAK</sequence>
<gene>
    <name evidence="7" type="ORF">WMW72_26050</name>
</gene>
<dbReference type="EMBL" id="JBBPCC010000020">
    <property type="protein sequence ID" value="MEK8131377.1"/>
    <property type="molecule type" value="Genomic_DNA"/>
</dbReference>
<reference evidence="7 8" key="1">
    <citation type="submission" date="2024-04" db="EMBL/GenBank/DDBJ databases">
        <title>draft genome sequnece of Paenibacillus filicis.</title>
        <authorList>
            <person name="Kim D.-U."/>
        </authorList>
    </citation>
    <scope>NUCLEOTIDE SEQUENCE [LARGE SCALE GENOMIC DNA]</scope>
    <source>
        <strain evidence="7 8">KACC14197</strain>
    </source>
</reference>
<evidence type="ECO:0000256" key="3">
    <source>
        <dbReference type="ARBA" id="ARBA00023136"/>
    </source>
</evidence>
<keyword evidence="8" id="KW-1185">Reference proteome</keyword>
<comment type="caution">
    <text evidence="7">The sequence shown here is derived from an EMBL/GenBank/DDBJ whole genome shotgun (WGS) entry which is preliminary data.</text>
</comment>
<keyword evidence="2 6" id="KW-0732">Signal</keyword>
<evidence type="ECO:0000256" key="5">
    <source>
        <dbReference type="ARBA" id="ARBA00023288"/>
    </source>
</evidence>
<feature type="signal peptide" evidence="6">
    <location>
        <begin position="1"/>
        <end position="19"/>
    </location>
</feature>
<dbReference type="CDD" id="cd13585">
    <property type="entry name" value="PBP2_TMBP_like"/>
    <property type="match status" value="1"/>
</dbReference>
<evidence type="ECO:0000313" key="8">
    <source>
        <dbReference type="Proteomes" id="UP001469365"/>
    </source>
</evidence>
<dbReference type="InterPro" id="IPR050490">
    <property type="entry name" value="Bact_solute-bd_prot1"/>
</dbReference>
<name>A0ABU9DR92_9BACL</name>
<dbReference type="PROSITE" id="PS51257">
    <property type="entry name" value="PROKAR_LIPOPROTEIN"/>
    <property type="match status" value="1"/>
</dbReference>